<keyword evidence="6 12" id="KW-0378">Hydrolase</keyword>
<dbReference type="CDD" id="cd16913">
    <property type="entry name" value="YkuD_like"/>
    <property type="match status" value="1"/>
</dbReference>
<dbReference type="Gene3D" id="1.10.101.10">
    <property type="entry name" value="PGBD-like superfamily/PGBD"/>
    <property type="match status" value="1"/>
</dbReference>
<feature type="domain" description="Peptidoglycan binding-like" evidence="14">
    <location>
        <begin position="212"/>
        <end position="267"/>
    </location>
</feature>
<organism evidence="15 16">
    <name type="scientific">Nostoc punctiforme FACHB-252</name>
    <dbReference type="NCBI Taxonomy" id="1357509"/>
    <lineage>
        <taxon>Bacteria</taxon>
        <taxon>Bacillati</taxon>
        <taxon>Cyanobacteriota</taxon>
        <taxon>Cyanophyceae</taxon>
        <taxon>Nostocales</taxon>
        <taxon>Nostocaceae</taxon>
        <taxon>Nostoc</taxon>
    </lineage>
</organism>
<proteinExistence type="inferred from homology"/>
<evidence type="ECO:0000256" key="12">
    <source>
        <dbReference type="RuleBase" id="RU003788"/>
    </source>
</evidence>
<dbReference type="InterPro" id="IPR033907">
    <property type="entry name" value="Endolysin_autolysin"/>
</dbReference>
<dbReference type="Pfam" id="PF01471">
    <property type="entry name" value="PG_binding_1"/>
    <property type="match status" value="1"/>
</dbReference>
<evidence type="ECO:0000256" key="11">
    <source>
        <dbReference type="ARBA" id="ARBA00023316"/>
    </source>
</evidence>
<dbReference type="SUPFAM" id="SSF53955">
    <property type="entry name" value="Lysozyme-like"/>
    <property type="match status" value="1"/>
</dbReference>
<keyword evidence="8" id="KW-0573">Peptidoglycan synthesis</keyword>
<dbReference type="PANTHER" id="PTHR38107:SF3">
    <property type="entry name" value="LYSOZYME RRRD-RELATED"/>
    <property type="match status" value="1"/>
</dbReference>
<evidence type="ECO:0000256" key="7">
    <source>
        <dbReference type="ARBA" id="ARBA00022960"/>
    </source>
</evidence>
<dbReference type="InterPro" id="IPR002196">
    <property type="entry name" value="Glyco_hydro_24"/>
</dbReference>
<dbReference type="Proteomes" id="UP000606396">
    <property type="component" value="Unassembled WGS sequence"/>
</dbReference>
<evidence type="ECO:0000313" key="15">
    <source>
        <dbReference type="EMBL" id="MBD2613828.1"/>
    </source>
</evidence>
<evidence type="ECO:0000256" key="6">
    <source>
        <dbReference type="ARBA" id="ARBA00022801"/>
    </source>
</evidence>
<dbReference type="HAMAP" id="MF_04110">
    <property type="entry name" value="ENDOLYSIN_T4"/>
    <property type="match status" value="1"/>
</dbReference>
<dbReference type="InterPro" id="IPR038063">
    <property type="entry name" value="Transpep_catalytic_dom"/>
</dbReference>
<dbReference type="EC" id="3.2.1.17" evidence="12"/>
<dbReference type="GO" id="GO:0016787">
    <property type="term" value="F:hydrolase activity"/>
    <property type="evidence" value="ECO:0007669"/>
    <property type="project" value="UniProtKB-KW"/>
</dbReference>
<evidence type="ECO:0000256" key="10">
    <source>
        <dbReference type="ARBA" id="ARBA00023295"/>
    </source>
</evidence>
<feature type="compositionally biased region" description="Low complexity" evidence="13">
    <location>
        <begin position="171"/>
        <end position="185"/>
    </location>
</feature>
<reference evidence="15 16" key="1">
    <citation type="journal article" date="2020" name="ISME J.">
        <title>Comparative genomics reveals insights into cyanobacterial evolution and habitat adaptation.</title>
        <authorList>
            <person name="Chen M.Y."/>
            <person name="Teng W.K."/>
            <person name="Zhao L."/>
            <person name="Hu C.X."/>
            <person name="Zhou Y.K."/>
            <person name="Han B.P."/>
            <person name="Song L.R."/>
            <person name="Shu W.S."/>
        </authorList>
    </citation>
    <scope>NUCLEOTIDE SEQUENCE [LARGE SCALE GENOMIC DNA]</scope>
    <source>
        <strain evidence="15 16">FACHB-252</strain>
    </source>
</reference>
<evidence type="ECO:0000256" key="9">
    <source>
        <dbReference type="ARBA" id="ARBA00023200"/>
    </source>
</evidence>
<name>A0ABR8HFF3_NOSPU</name>
<evidence type="ECO:0000256" key="2">
    <source>
        <dbReference type="ARBA" id="ARBA00004752"/>
    </source>
</evidence>
<comment type="similarity">
    <text evidence="12">Belongs to the glycosyl hydrolase 24 family.</text>
</comment>
<evidence type="ECO:0000256" key="3">
    <source>
        <dbReference type="ARBA" id="ARBA00022529"/>
    </source>
</evidence>
<keyword evidence="10 12" id="KW-0326">Glycosidase</keyword>
<dbReference type="InterPro" id="IPR002477">
    <property type="entry name" value="Peptidoglycan-bd-like"/>
</dbReference>
<keyword evidence="9" id="KW-1035">Host cytoplasm</keyword>
<keyword evidence="11" id="KW-0961">Cell wall biogenesis/degradation</keyword>
<dbReference type="InterPro" id="IPR034690">
    <property type="entry name" value="Endolysin_T4_type"/>
</dbReference>
<dbReference type="InterPro" id="IPR023346">
    <property type="entry name" value="Lysozyme-like_dom_sf"/>
</dbReference>
<comment type="catalytic activity">
    <reaction evidence="1 12">
        <text>Hydrolysis of (1-&gt;4)-beta-linkages between N-acetylmuramic acid and N-acetyl-D-glucosamine residues in a peptidoglycan and between N-acetyl-D-glucosamine residues in chitodextrins.</text>
        <dbReference type="EC" id="3.2.1.17"/>
    </reaction>
</comment>
<keyword evidence="3 12" id="KW-0929">Antimicrobial</keyword>
<dbReference type="InterPro" id="IPR005490">
    <property type="entry name" value="LD_TPept_cat_dom"/>
</dbReference>
<evidence type="ECO:0000313" key="16">
    <source>
        <dbReference type="Proteomes" id="UP000606396"/>
    </source>
</evidence>
<keyword evidence="16" id="KW-1185">Reference proteome</keyword>
<evidence type="ECO:0000256" key="8">
    <source>
        <dbReference type="ARBA" id="ARBA00022984"/>
    </source>
</evidence>
<dbReference type="InterPro" id="IPR036366">
    <property type="entry name" value="PGBDSf"/>
</dbReference>
<keyword evidence="7" id="KW-0133">Cell shape</keyword>
<dbReference type="Gene3D" id="2.40.440.10">
    <property type="entry name" value="L,D-transpeptidase catalytic domain-like"/>
    <property type="match status" value="1"/>
</dbReference>
<dbReference type="InterPro" id="IPR023347">
    <property type="entry name" value="Lysozyme_dom_sf"/>
</dbReference>
<dbReference type="CDD" id="cd00737">
    <property type="entry name" value="lyz_endolysin_autolysin"/>
    <property type="match status" value="1"/>
</dbReference>
<dbReference type="InterPro" id="IPR036365">
    <property type="entry name" value="PGBD-like_sf"/>
</dbReference>
<keyword evidence="5" id="KW-0808">Transferase</keyword>
<dbReference type="Gene3D" id="1.10.530.40">
    <property type="match status" value="1"/>
</dbReference>
<accession>A0ABR8HFF3</accession>
<dbReference type="PANTHER" id="PTHR38107">
    <property type="match status" value="1"/>
</dbReference>
<comment type="caution">
    <text evidence="15">The sequence shown here is derived from an EMBL/GenBank/DDBJ whole genome shotgun (WGS) entry which is preliminary data.</text>
</comment>
<dbReference type="EMBL" id="JACJTC010000015">
    <property type="protein sequence ID" value="MBD2613828.1"/>
    <property type="molecule type" value="Genomic_DNA"/>
</dbReference>
<dbReference type="Pfam" id="PF00959">
    <property type="entry name" value="Phage_lysozyme"/>
    <property type="match status" value="1"/>
</dbReference>
<feature type="region of interest" description="Disordered" evidence="13">
    <location>
        <begin position="158"/>
        <end position="189"/>
    </location>
</feature>
<comment type="pathway">
    <text evidence="2">Cell wall biogenesis; peptidoglycan biosynthesis.</text>
</comment>
<dbReference type="RefSeq" id="WP_190950996.1">
    <property type="nucleotide sequence ID" value="NZ_JACJTC010000015.1"/>
</dbReference>
<dbReference type="SUPFAM" id="SSF47090">
    <property type="entry name" value="PGBD-like"/>
    <property type="match status" value="1"/>
</dbReference>
<keyword evidence="4 12" id="KW-0081">Bacteriolytic enzyme</keyword>
<dbReference type="InterPro" id="IPR051018">
    <property type="entry name" value="Bacteriophage_GH24"/>
</dbReference>
<evidence type="ECO:0000256" key="5">
    <source>
        <dbReference type="ARBA" id="ARBA00022679"/>
    </source>
</evidence>
<evidence type="ECO:0000259" key="14">
    <source>
        <dbReference type="Pfam" id="PF01471"/>
    </source>
</evidence>
<evidence type="ECO:0000256" key="1">
    <source>
        <dbReference type="ARBA" id="ARBA00000632"/>
    </source>
</evidence>
<evidence type="ECO:0000256" key="4">
    <source>
        <dbReference type="ARBA" id="ARBA00022638"/>
    </source>
</evidence>
<protein>
    <recommendedName>
        <fullName evidence="12">Lysozyme</fullName>
        <ecNumber evidence="12">3.2.1.17</ecNumber>
    </recommendedName>
</protein>
<gene>
    <name evidence="15" type="ORF">H6G94_21530</name>
</gene>
<evidence type="ECO:0000256" key="13">
    <source>
        <dbReference type="SAM" id="MobiDB-lite"/>
    </source>
</evidence>
<sequence>MKPSNDCLSLIKKWEGLHRKRPDGSIEAYKDPVGIWTIGYGSIEHLDLDRPIQQGDVISQTTAERWLKLEVEEAAEDVDRLCQSALTQSMFDALVSFVYNIGIGAFSESTLLRKLNNDVDYEGAAGEFDRWVNGTDNGTRRILPGLVNRRNDEEALFRRDGLNPSVGGSGSSTSGSITTPTTSSVEEYPYKPAPVPLPFTRALLVKGDVGDDSYILNCALAGLGFLRMAPQPNEFSDITKSAVELLQRREALSKIDGKVGPETKRAMENALKRARGLVPSVTPERGVYCRLTRTRKDAYQGLEWCKLEFVDPTGGVVESLKVVSGAPEAQRFLLFSDPDSLPRSLQPIPQGRYTIGDISWAGGKDNYNASHPHPNNGIGPVWVPFVGKQSDDRGDFGFHVDWNWIQEGNNPGSAGCVCPTSLEDLKELVRLLREFDPRLLVVDWGL</sequence>